<keyword evidence="2" id="KW-0539">Nucleus</keyword>
<dbReference type="GeneID" id="28849849"/>
<dbReference type="InterPro" id="IPR021858">
    <property type="entry name" value="Fun_TF"/>
</dbReference>
<dbReference type="OrthoDB" id="25818at2759"/>
<dbReference type="KEGG" id="pchm:VFPPC_06902"/>
<dbReference type="EMBL" id="LSBJ02000007">
    <property type="protein sequence ID" value="OAQ62475.1"/>
    <property type="molecule type" value="Genomic_DNA"/>
</dbReference>
<reference evidence="3 4" key="1">
    <citation type="journal article" date="2016" name="PLoS Pathog.">
        <title>Biosynthesis of antibiotic leucinostatins in bio-control fungus Purpureocillium lilacinum and their inhibition on phytophthora revealed by genome mining.</title>
        <authorList>
            <person name="Wang G."/>
            <person name="Liu Z."/>
            <person name="Lin R."/>
            <person name="Li E."/>
            <person name="Mao Z."/>
            <person name="Ling J."/>
            <person name="Yang Y."/>
            <person name="Yin W.B."/>
            <person name="Xie B."/>
        </authorList>
    </citation>
    <scope>NUCLEOTIDE SEQUENCE [LARGE SCALE GENOMIC DNA]</scope>
    <source>
        <strain evidence="3">170</strain>
    </source>
</reference>
<dbReference type="GO" id="GO:0045944">
    <property type="term" value="P:positive regulation of transcription by RNA polymerase II"/>
    <property type="evidence" value="ECO:0007669"/>
    <property type="project" value="TreeGrafter"/>
</dbReference>
<evidence type="ECO:0000256" key="2">
    <source>
        <dbReference type="ARBA" id="ARBA00023242"/>
    </source>
</evidence>
<protein>
    <submittedName>
        <fullName evidence="3">Fungal zn binuclear cluster domain-containing protein</fullName>
    </submittedName>
</protein>
<comment type="caution">
    <text evidence="3">The sequence shown here is derived from an EMBL/GenBank/DDBJ whole genome shotgun (WGS) entry which is preliminary data.</text>
</comment>
<dbReference type="GO" id="GO:0005634">
    <property type="term" value="C:nucleus"/>
    <property type="evidence" value="ECO:0007669"/>
    <property type="project" value="UniProtKB-SubCell"/>
</dbReference>
<comment type="subcellular location">
    <subcellularLocation>
        <location evidence="1">Nucleus</location>
    </subcellularLocation>
</comment>
<proteinExistence type="predicted"/>
<dbReference type="STRING" id="1380566.A0A179FAB7"/>
<evidence type="ECO:0000256" key="1">
    <source>
        <dbReference type="ARBA" id="ARBA00004123"/>
    </source>
</evidence>
<dbReference type="GO" id="GO:0003700">
    <property type="term" value="F:DNA-binding transcription factor activity"/>
    <property type="evidence" value="ECO:0007669"/>
    <property type="project" value="TreeGrafter"/>
</dbReference>
<dbReference type="GO" id="GO:0000976">
    <property type="term" value="F:transcription cis-regulatory region binding"/>
    <property type="evidence" value="ECO:0007669"/>
    <property type="project" value="TreeGrafter"/>
</dbReference>
<sequence length="481" mass="53811">MASIWVNNTATSATDIVVLRSTSVHDDKNASSINEPIRRASSPFGGIPLKMLNLLTRSASPQFGYVSPTLHDDLRDSEKAQLFDHFCNVLSRLIVLREGGGNLFQQLIVPLSQHSQPVREATYALAGGHLEYRGQSVRHSSVYFYNRAIRSLRLSITRAPDTCNKEALTTIILLICYEALVQNGHSNMISQHLHGVMALLNSYRDTSDPTRRLLERAFVFYDVVTALSLGTVSVTSNLGRRSLQPLNPLSSQGNTAPGGSSDAFLSMTVSLWPIMHKLSSLHKFKSEVLKATCSNDNSKMLALQSELYKQAKEVEDALLGWYLQCGLEMFEPGQKKAPKPSVFSSALAYRHSALVFLYRTFLGHSRGHHLVQHHVSKSLEYCMATVTSNGPLGTLLWPLFIAAVDAENEEQRKFATDAFLEMDRRQGMQNIARAWCIVQEVWRRMNPRNMQTVNEKLGVGIQTENDWRTVRAEMGFELILA</sequence>
<organism evidence="3 4">
    <name type="scientific">Pochonia chlamydosporia 170</name>
    <dbReference type="NCBI Taxonomy" id="1380566"/>
    <lineage>
        <taxon>Eukaryota</taxon>
        <taxon>Fungi</taxon>
        <taxon>Dikarya</taxon>
        <taxon>Ascomycota</taxon>
        <taxon>Pezizomycotina</taxon>
        <taxon>Sordariomycetes</taxon>
        <taxon>Hypocreomycetidae</taxon>
        <taxon>Hypocreales</taxon>
        <taxon>Clavicipitaceae</taxon>
        <taxon>Pochonia</taxon>
    </lineage>
</organism>
<dbReference type="Proteomes" id="UP000078397">
    <property type="component" value="Unassembled WGS sequence"/>
</dbReference>
<dbReference type="AlphaFoldDB" id="A0A179FAB7"/>
<keyword evidence="4" id="KW-1185">Reference proteome</keyword>
<accession>A0A179FAB7</accession>
<dbReference type="RefSeq" id="XP_018140179.1">
    <property type="nucleotide sequence ID" value="XM_018285855.1"/>
</dbReference>
<dbReference type="PANTHER" id="PTHR37534:SF15">
    <property type="entry name" value="ZN(II)2CYS6 TRANSCRIPTION FACTOR (EUROFUNG)"/>
    <property type="match status" value="1"/>
</dbReference>
<gene>
    <name evidence="3" type="ORF">VFPPC_06902</name>
</gene>
<evidence type="ECO:0000313" key="4">
    <source>
        <dbReference type="Proteomes" id="UP000078397"/>
    </source>
</evidence>
<dbReference type="PANTHER" id="PTHR37534">
    <property type="entry name" value="TRANSCRIPTIONAL ACTIVATOR PROTEIN UGA3"/>
    <property type="match status" value="1"/>
</dbReference>
<dbReference type="Pfam" id="PF11951">
    <property type="entry name" value="Fungal_trans_2"/>
    <property type="match status" value="1"/>
</dbReference>
<evidence type="ECO:0000313" key="3">
    <source>
        <dbReference type="EMBL" id="OAQ62475.1"/>
    </source>
</evidence>
<name>A0A179FAB7_METCM</name>